<feature type="transmembrane region" description="Helical" evidence="1">
    <location>
        <begin position="53"/>
        <end position="73"/>
    </location>
</feature>
<evidence type="ECO:0000256" key="1">
    <source>
        <dbReference type="SAM" id="Phobius"/>
    </source>
</evidence>
<dbReference type="Proteomes" id="UP000092528">
    <property type="component" value="Chromosome 2"/>
</dbReference>
<dbReference type="EMBL" id="CP016415">
    <property type="protein sequence ID" value="ANU38272.1"/>
    <property type="molecule type" value="Genomic_DNA"/>
</dbReference>
<sequence length="190" mass="20781">MDSYSLTFDATISLVLTIFYAIHLYKVISHNLDLRKNEELAEKIDSLPSGTSWNFMLVTVGLPLVCSLCASFHLNPITIPEKNTILNVLPAFLYGAAVTIFVLMITIEIGYLYDSRVSHWKSYIIGALVLDIMALLSFLSVLPPPKMVTVGETPEIAINSIFFALVSLGSLLSSCGTILISKLHSLVGEA</sequence>
<keyword evidence="1" id="KW-0472">Membrane</keyword>
<keyword evidence="3" id="KW-1185">Reference proteome</keyword>
<dbReference type="AlphaFoldDB" id="A0A1C7FEB1"/>
<gene>
    <name evidence="2" type="ORF">VSVS05_03234</name>
</gene>
<reference evidence="2 3" key="1">
    <citation type="submission" date="2016-07" db="EMBL/GenBank/DDBJ databases">
        <title>Genome sequencing of Vibrio scophthalmi strain VS-05, an isolated from Paralichthys olivaceus.</title>
        <authorList>
            <person name="Han H.-J."/>
        </authorList>
    </citation>
    <scope>NUCLEOTIDE SEQUENCE [LARGE SCALE GENOMIC DNA]</scope>
    <source>
        <strain evidence="2 3">VS-05</strain>
    </source>
</reference>
<dbReference type="GeneID" id="96874662"/>
<keyword evidence="1" id="KW-0812">Transmembrane</keyword>
<feature type="transmembrane region" description="Helical" evidence="1">
    <location>
        <begin position="85"/>
        <end position="111"/>
    </location>
</feature>
<dbReference type="RefSeq" id="WP_065546165.1">
    <property type="nucleotide sequence ID" value="NZ_CP016415.1"/>
</dbReference>
<keyword evidence="1" id="KW-1133">Transmembrane helix</keyword>
<protein>
    <submittedName>
        <fullName evidence="2">Uncharacterized protein</fullName>
    </submittedName>
</protein>
<proteinExistence type="predicted"/>
<name>A0A1C7FEB1_9VIBR</name>
<feature type="transmembrane region" description="Helical" evidence="1">
    <location>
        <begin position="156"/>
        <end position="180"/>
    </location>
</feature>
<feature type="transmembrane region" description="Helical" evidence="1">
    <location>
        <begin position="123"/>
        <end position="144"/>
    </location>
</feature>
<evidence type="ECO:0000313" key="3">
    <source>
        <dbReference type="Proteomes" id="UP000092528"/>
    </source>
</evidence>
<evidence type="ECO:0000313" key="2">
    <source>
        <dbReference type="EMBL" id="ANU38272.1"/>
    </source>
</evidence>
<organism evidence="2 3">
    <name type="scientific">Vibrio scophthalmi</name>
    <dbReference type="NCBI Taxonomy" id="45658"/>
    <lineage>
        <taxon>Bacteria</taxon>
        <taxon>Pseudomonadati</taxon>
        <taxon>Pseudomonadota</taxon>
        <taxon>Gammaproteobacteria</taxon>
        <taxon>Vibrionales</taxon>
        <taxon>Vibrionaceae</taxon>
        <taxon>Vibrio</taxon>
    </lineage>
</organism>
<feature type="transmembrane region" description="Helical" evidence="1">
    <location>
        <begin position="6"/>
        <end position="25"/>
    </location>
</feature>
<accession>A0A1C7FEB1</accession>